<dbReference type="RefSeq" id="WP_072150807.1">
    <property type="nucleotide sequence ID" value="NZ_CZVU01000091.1"/>
</dbReference>
<dbReference type="Proteomes" id="UP000243065">
    <property type="component" value="Unassembled WGS sequence"/>
</dbReference>
<dbReference type="Gene3D" id="2.60.40.4070">
    <property type="match status" value="1"/>
</dbReference>
<dbReference type="EMBL" id="CZVU01000091">
    <property type="protein sequence ID" value="CUT04451.1"/>
    <property type="molecule type" value="Genomic_DNA"/>
</dbReference>
<gene>
    <name evidence="1" type="ORF">JGI24_01496</name>
</gene>
<dbReference type="AlphaFoldDB" id="A0A656DBQ3"/>
<protein>
    <recommendedName>
        <fullName evidence="3">Por secretion system C-terminal sorting domain-containing protein</fullName>
    </recommendedName>
</protein>
<evidence type="ECO:0000313" key="1">
    <source>
        <dbReference type="EMBL" id="CUT04451.1"/>
    </source>
</evidence>
<organism evidence="1 2">
    <name type="scientific">Kryptobacter tengchongensis</name>
    <dbReference type="NCBI Taxonomy" id="1643429"/>
    <lineage>
        <taxon>Bacteria</taxon>
        <taxon>Pseudomonadati</taxon>
        <taxon>Candidatus Kryptoniota</taxon>
        <taxon>Candidatus Kryptobacter</taxon>
    </lineage>
</organism>
<dbReference type="NCBIfam" id="NF045524">
    <property type="entry name" value="MXAN_6640_HExxH"/>
    <property type="match status" value="1"/>
</dbReference>
<accession>A0A656DBQ3</accession>
<keyword evidence="2" id="KW-1185">Reference proteome</keyword>
<evidence type="ECO:0000313" key="2">
    <source>
        <dbReference type="Proteomes" id="UP000243065"/>
    </source>
</evidence>
<reference evidence="1 2" key="1">
    <citation type="submission" date="2015-11" db="EMBL/GenBank/DDBJ databases">
        <authorList>
            <person name="Varghese N."/>
        </authorList>
    </citation>
    <scope>NUCLEOTIDE SEQUENCE [LARGE SCALE GENOMIC DNA]</scope>
    <source>
        <strain evidence="1 2">JGI-24</strain>
    </source>
</reference>
<name>A0A656DBQ3_KRYT1</name>
<evidence type="ECO:0008006" key="3">
    <source>
        <dbReference type="Google" id="ProtNLM"/>
    </source>
</evidence>
<proteinExistence type="predicted"/>
<sequence length="554" mass="64054">MRKFVFLFLLAGFLLSQDKKIEQIYYTICDRSGIEVDKPFDFKPFDTGKCGFRLYVEAGKNWGKFNEIQKSNIKKSLERPQLQTSVLSQSGKFRIHFDTTGVNEPFLFDEYGRKIPNSWKMYVDSVSKYIDSVFNVVVNFFGFEFDFNDGGIGGGVEYDIYIQNLQEGLYGETVFDYLNPLPRNGVAKRYISFMRIDNSYYEASYYTRGINALKVTLAHEFGHAVQLLSYGLWEEDIWFYEMTSTWLEEAVFDDVNDYYAYIPRFFRATSTPIYFHDGYDLVVLGIFLQERFTHEVIVKAWENIRNHSALASLELSLNSFNSSLKREFVEFSLWNYYTGRRARAGYYKEGANYPEVRFETQPVIMTSNEASVKNSAGAFSTQYYMFIWRNDTVVAVISNVNLNSGFARSEDEFIFQYHITTGTYSEGYTSLGNGLRVKLIVPDFDNWGNLNILNLQVAFVKDRNVFPNPFYADGIEKILIPVDSGTDEVELKIFTVGLDLVYSEKLKPEFNFGNYFVSWNGRNNLGQLVKSGVYIYFVNSGGSEKTGKFVLIRK</sequence>
<dbReference type="OrthoDB" id="2079373at2"/>